<evidence type="ECO:0000256" key="1">
    <source>
        <dbReference type="SAM" id="MobiDB-lite"/>
    </source>
</evidence>
<evidence type="ECO:0008006" key="4">
    <source>
        <dbReference type="Google" id="ProtNLM"/>
    </source>
</evidence>
<dbReference type="Proteomes" id="UP000242164">
    <property type="component" value="Unassembled WGS sequence"/>
</dbReference>
<protein>
    <recommendedName>
        <fullName evidence="4">Group-specific protein</fullName>
    </recommendedName>
</protein>
<dbReference type="AlphaFoldDB" id="A0AAX2CFZ5"/>
<feature type="region of interest" description="Disordered" evidence="1">
    <location>
        <begin position="58"/>
        <end position="90"/>
    </location>
</feature>
<name>A0AAX2CFZ5_9BACI</name>
<dbReference type="EMBL" id="FMIK01000024">
    <property type="protein sequence ID" value="SCL91070.1"/>
    <property type="molecule type" value="Genomic_DNA"/>
</dbReference>
<reference evidence="2 3" key="1">
    <citation type="submission" date="2016-08" db="EMBL/GenBank/DDBJ databases">
        <authorList>
            <person name="Loux V."/>
            <person name="Rue O."/>
        </authorList>
    </citation>
    <scope>NUCLEOTIDE SEQUENCE [LARGE SCALE GENOMIC DNA]</scope>
    <source>
        <strain evidence="2 3">AFSSA_08CEB44bac</strain>
    </source>
</reference>
<organism evidence="2 3">
    <name type="scientific">Bacillus cytotoxicus</name>
    <dbReference type="NCBI Taxonomy" id="580165"/>
    <lineage>
        <taxon>Bacteria</taxon>
        <taxon>Bacillati</taxon>
        <taxon>Bacillota</taxon>
        <taxon>Bacilli</taxon>
        <taxon>Bacillales</taxon>
        <taxon>Bacillaceae</taxon>
        <taxon>Bacillus</taxon>
        <taxon>Bacillus cereus group</taxon>
    </lineage>
</organism>
<comment type="caution">
    <text evidence="2">The sequence shown here is derived from an EMBL/GenBank/DDBJ whole genome shotgun (WGS) entry which is preliminary data.</text>
</comment>
<gene>
    <name evidence="2" type="ORF">BCB44BAC_01812</name>
</gene>
<accession>A0AAX2CFZ5</accession>
<dbReference type="RefSeq" id="WP_087098559.1">
    <property type="nucleotide sequence ID" value="NZ_CP066179.1"/>
</dbReference>
<evidence type="ECO:0000313" key="2">
    <source>
        <dbReference type="EMBL" id="SCL91070.1"/>
    </source>
</evidence>
<sequence length="217" mass="25141">MFYHNQQPYPGQPYYPQNAEQHAAITDQELHVTSQPQYSSQSDFVKNFQENQISQNPYLTQQHQEPQYRQNSYTPQHSEETQYLPNTNQQNPYLSEQATYQQPQMYQPYPNVRVSPPAPTLNPIQPQILPPGPATPIPTEPTQEQIQQVVGTQFLSLKKPVLDFVKPWVQYGMNEAKHTSHEHAMTEIAAIMFLVGKGFNPTIAHYIVESWEKNEQF</sequence>
<proteinExistence type="predicted"/>
<evidence type="ECO:0000313" key="3">
    <source>
        <dbReference type="Proteomes" id="UP000242164"/>
    </source>
</evidence>